<feature type="domain" description="Retrovirus-related Pol polyprotein from transposon TNT 1-94-like beta-barrel" evidence="2">
    <location>
        <begin position="219"/>
        <end position="300"/>
    </location>
</feature>
<dbReference type="InterPro" id="IPR054722">
    <property type="entry name" value="PolX-like_BBD"/>
</dbReference>
<evidence type="ECO:0000259" key="2">
    <source>
        <dbReference type="Pfam" id="PF22936"/>
    </source>
</evidence>
<protein>
    <recommendedName>
        <fullName evidence="2">Retrovirus-related Pol polyprotein from transposon TNT 1-94-like beta-barrel domain-containing protein</fullName>
    </recommendedName>
</protein>
<dbReference type="STRING" id="254877.A0A1V6SMQ7"/>
<dbReference type="EMBL" id="MLQL01000032">
    <property type="protein sequence ID" value="OQE15341.1"/>
    <property type="molecule type" value="Genomic_DNA"/>
</dbReference>
<feature type="compositionally biased region" description="Basic and acidic residues" evidence="1">
    <location>
        <begin position="83"/>
        <end position="92"/>
    </location>
</feature>
<accession>A0A1V6SMQ7</accession>
<feature type="compositionally biased region" description="Low complexity" evidence="1">
    <location>
        <begin position="69"/>
        <end position="79"/>
    </location>
</feature>
<gene>
    <name evidence="3" type="ORF">PENFLA_c032G09297</name>
</gene>
<comment type="caution">
    <text evidence="3">The sequence shown here is derived from an EMBL/GenBank/DDBJ whole genome shotgun (WGS) entry which is preliminary data.</text>
</comment>
<name>A0A1V6SMQ7_9EURO</name>
<evidence type="ECO:0000313" key="4">
    <source>
        <dbReference type="Proteomes" id="UP000191342"/>
    </source>
</evidence>
<dbReference type="Proteomes" id="UP000191342">
    <property type="component" value="Unassembled WGS sequence"/>
</dbReference>
<evidence type="ECO:0000313" key="3">
    <source>
        <dbReference type="EMBL" id="OQE15341.1"/>
    </source>
</evidence>
<proteinExistence type="predicted"/>
<dbReference type="AlphaFoldDB" id="A0A1V6SMQ7"/>
<sequence>MSPEFHLAWVVSVETSLASEKSDEEKQAEFGNLLYRYKFHWLITHGKAAAQKGLSKAVFHGHQEAQPGSTSASTALASKSAKKNSDLPVEKRSCPCSMKTRHAPWRCYAAYPEDKPEYMDTHPHRKQAWDKVMKENPDWKAFVDKKRAAERPSSKSEEPRDALSALQSGELASFTMHTERQPASSLMREPAMIEDDHSVINHGHSMFQQESYNPIRDRWLIGTGTQTHVCNDRKLFITFEETESSMRVGDTETIVSGVGTVRIYGISPRDETPKKLMLFNVKYSPGFHTNLISHGLMYKKTGAFLNFKENWIQLDGVPLYATYQDQYLSWLVQPRMPTVPILDQAQPELSTQMQDPQRDNLQDAEMQDPDRTNTGLQGSGGRKRDAK</sequence>
<feature type="compositionally biased region" description="Basic and acidic residues" evidence="1">
    <location>
        <begin position="144"/>
        <end position="161"/>
    </location>
</feature>
<evidence type="ECO:0000256" key="1">
    <source>
        <dbReference type="SAM" id="MobiDB-lite"/>
    </source>
</evidence>
<feature type="region of interest" description="Disordered" evidence="1">
    <location>
        <begin position="348"/>
        <end position="387"/>
    </location>
</feature>
<organism evidence="3 4">
    <name type="scientific">Penicillium flavigenum</name>
    <dbReference type="NCBI Taxonomy" id="254877"/>
    <lineage>
        <taxon>Eukaryota</taxon>
        <taxon>Fungi</taxon>
        <taxon>Dikarya</taxon>
        <taxon>Ascomycota</taxon>
        <taxon>Pezizomycotina</taxon>
        <taxon>Eurotiomycetes</taxon>
        <taxon>Eurotiomycetidae</taxon>
        <taxon>Eurotiales</taxon>
        <taxon>Aspergillaceae</taxon>
        <taxon>Penicillium</taxon>
    </lineage>
</organism>
<feature type="region of interest" description="Disordered" evidence="1">
    <location>
        <begin position="144"/>
        <end position="185"/>
    </location>
</feature>
<feature type="region of interest" description="Disordered" evidence="1">
    <location>
        <begin position="61"/>
        <end position="92"/>
    </location>
</feature>
<dbReference type="Pfam" id="PF22936">
    <property type="entry name" value="Pol_BBD"/>
    <property type="match status" value="1"/>
</dbReference>
<keyword evidence="4" id="KW-1185">Reference proteome</keyword>
<dbReference type="OrthoDB" id="2663223at2759"/>
<reference evidence="4" key="1">
    <citation type="journal article" date="2017" name="Nat. Microbiol.">
        <title>Global analysis of biosynthetic gene clusters reveals vast potential of secondary metabolite production in Penicillium species.</title>
        <authorList>
            <person name="Nielsen J.C."/>
            <person name="Grijseels S."/>
            <person name="Prigent S."/>
            <person name="Ji B."/>
            <person name="Dainat J."/>
            <person name="Nielsen K.F."/>
            <person name="Frisvad J.C."/>
            <person name="Workman M."/>
            <person name="Nielsen J."/>
        </authorList>
    </citation>
    <scope>NUCLEOTIDE SEQUENCE [LARGE SCALE GENOMIC DNA]</scope>
    <source>
        <strain evidence="4">IBT 14082</strain>
    </source>
</reference>